<dbReference type="PROSITE" id="PS50088">
    <property type="entry name" value="ANK_REPEAT"/>
    <property type="match status" value="1"/>
</dbReference>
<evidence type="ECO:0000256" key="1">
    <source>
        <dbReference type="PROSITE-ProRule" id="PRU00023"/>
    </source>
</evidence>
<accession>A0A1D1W749</accession>
<dbReference type="SUPFAM" id="SSF48403">
    <property type="entry name" value="Ankyrin repeat"/>
    <property type="match status" value="1"/>
</dbReference>
<sequence length="618" mass="68704">MSKREGGGNSCGLAVTTSSISGAEAPTITLTSVGQSAVWMSTSTSATQGPADVNGTSRWLDDSTSISPRHVYNLSLQGLINIDDGKWTEELRSAIVHDDLELCEALLCCGIPMTPLFFQSIPLEQDDVRQLCAKFCPDIWTSIKTGNVKQVRCLVNLWHKVDLVRNGKSLFQLAIEHSNPYIISLIGGIQTTMEVAHVVLAGDVKRLHTLRPNGQFIKRTLKHFGHNCAPILYFAIIHNNIEMVQELCQHFGMKSDDLMLDQDGQEIPLLFVALQSAVDHQIITVLLQSTHYELTRVWYQKRNILQYSLDIQVSADCFALLLECGGGQLVAERDATNRTLTEVMAELPIFEAQSNYKAILEKQIQKWIREKNKQAVWLAILGFQSFFISVERNLCIIQEHVADLAQCITDDDAQRFEMTAQLLHSTLPDDFPISTAVWYARPPGKPQSLLHRAVICGRQEIVSLILSYSPPSSISTLLVPLDNLGVSPLHYACASSEYSQIEALLLTAGFSEHQMDKLEHDCASYRMKRDTADMAAFLTALAEGDFTKAVLLDPWDVDRVNADKDAEDLMEDLPYRKRVLTSADPDAKSTGRRKSSTHSHTSGRTSLGAKPDSWCSIS</sequence>
<organism evidence="3 4">
    <name type="scientific">Ramazzottius varieornatus</name>
    <name type="common">Water bear</name>
    <name type="synonym">Tardigrade</name>
    <dbReference type="NCBI Taxonomy" id="947166"/>
    <lineage>
        <taxon>Eukaryota</taxon>
        <taxon>Metazoa</taxon>
        <taxon>Ecdysozoa</taxon>
        <taxon>Tardigrada</taxon>
        <taxon>Eutardigrada</taxon>
        <taxon>Parachela</taxon>
        <taxon>Hypsibioidea</taxon>
        <taxon>Ramazzottiidae</taxon>
        <taxon>Ramazzottius</taxon>
    </lineage>
</organism>
<evidence type="ECO:0000256" key="2">
    <source>
        <dbReference type="SAM" id="MobiDB-lite"/>
    </source>
</evidence>
<dbReference type="OrthoDB" id="432281at2759"/>
<evidence type="ECO:0000313" key="3">
    <source>
        <dbReference type="EMBL" id="GAV09240.1"/>
    </source>
</evidence>
<proteinExistence type="predicted"/>
<reference evidence="3 4" key="1">
    <citation type="journal article" date="2016" name="Nat. Commun.">
        <title>Extremotolerant tardigrade genome and improved radiotolerance of human cultured cells by tardigrade-unique protein.</title>
        <authorList>
            <person name="Hashimoto T."/>
            <person name="Horikawa D.D."/>
            <person name="Saito Y."/>
            <person name="Kuwahara H."/>
            <person name="Kozuka-Hata H."/>
            <person name="Shin-I T."/>
            <person name="Minakuchi Y."/>
            <person name="Ohishi K."/>
            <person name="Motoyama A."/>
            <person name="Aizu T."/>
            <person name="Enomoto A."/>
            <person name="Kondo K."/>
            <person name="Tanaka S."/>
            <person name="Hara Y."/>
            <person name="Koshikawa S."/>
            <person name="Sagara H."/>
            <person name="Miura T."/>
            <person name="Yokobori S."/>
            <person name="Miyagawa K."/>
            <person name="Suzuki Y."/>
            <person name="Kubo T."/>
            <person name="Oyama M."/>
            <person name="Kohara Y."/>
            <person name="Fujiyama A."/>
            <person name="Arakawa K."/>
            <person name="Katayama T."/>
            <person name="Toyoda A."/>
            <person name="Kunieda T."/>
        </authorList>
    </citation>
    <scope>NUCLEOTIDE SEQUENCE [LARGE SCALE GENOMIC DNA]</scope>
    <source>
        <strain evidence="3 4">YOKOZUNA-1</strain>
    </source>
</reference>
<dbReference type="InterPro" id="IPR036770">
    <property type="entry name" value="Ankyrin_rpt-contain_sf"/>
</dbReference>
<protein>
    <submittedName>
        <fullName evidence="3">Uncharacterized protein</fullName>
    </submittedName>
</protein>
<gene>
    <name evidence="3" type="primary">RvY_18813-1</name>
    <name evidence="3" type="synonym">RvY_18813.1</name>
    <name evidence="3" type="ORF">RvY_18813</name>
</gene>
<dbReference type="Gene3D" id="1.25.40.20">
    <property type="entry name" value="Ankyrin repeat-containing domain"/>
    <property type="match status" value="2"/>
</dbReference>
<comment type="caution">
    <text evidence="3">The sequence shown here is derived from an EMBL/GenBank/DDBJ whole genome shotgun (WGS) entry which is preliminary data.</text>
</comment>
<dbReference type="InterPro" id="IPR002110">
    <property type="entry name" value="Ankyrin_rpt"/>
</dbReference>
<feature type="region of interest" description="Disordered" evidence="2">
    <location>
        <begin position="580"/>
        <end position="618"/>
    </location>
</feature>
<keyword evidence="1" id="KW-0040">ANK repeat</keyword>
<dbReference type="Proteomes" id="UP000186922">
    <property type="component" value="Unassembled WGS sequence"/>
</dbReference>
<name>A0A1D1W749_RAMVA</name>
<evidence type="ECO:0000313" key="4">
    <source>
        <dbReference type="Proteomes" id="UP000186922"/>
    </source>
</evidence>
<dbReference type="AlphaFoldDB" id="A0A1D1W749"/>
<feature type="repeat" description="ANK" evidence="1">
    <location>
        <begin position="484"/>
        <end position="517"/>
    </location>
</feature>
<keyword evidence="4" id="KW-1185">Reference proteome</keyword>
<dbReference type="EMBL" id="BDGG01000021">
    <property type="protein sequence ID" value="GAV09240.1"/>
    <property type="molecule type" value="Genomic_DNA"/>
</dbReference>